<dbReference type="Gene3D" id="3.90.1200.10">
    <property type="match status" value="1"/>
</dbReference>
<gene>
    <name evidence="2" type="ORF">ACFQWG_03370</name>
</gene>
<sequence length="492" mass="51688">MSASWPPDIDVLSVIDEWAHAQRWFPADPGASLELLDNLDVSAYSAPPDWDGGTALDPVWISWIRVGSQTIQVPLVYTDTAPPGGLGVIARVRDAWLVDGVLHPSFLRAWIRAAASAGTLGEGIADPAALEASLLTRADDARPVTGEQSNSSIVIPPPADGAGGAGADVLRSGVILKCLRAVMPGIHPDLEEPLALAGRGWAHVPPPLAHLELPVPLPGAGDGSARRTEQAVSGIASVLVEGARDGFEFFVDLARAGEDPTGPARELGDLTAQMHRHLADAFGLGGPPSAAELACRIRSNLEAAAAEVHALSGDLLGRLKDAVAPLEQIGELPPAIRIHGDYHLGQTLRGGDGRWYIVDFEGEPLRSLEERRRPDLAVRDVAGMLRSFDYASAQAARHAPRGRAMAASTAELPVITAGTAPSGSGDPEWSRAAQASFIAGYTDDHGFDGGLLVLVRALMIEKAAYEVVYEHRLRPSWLPIPMAALGALAGPA</sequence>
<dbReference type="InterPro" id="IPR002575">
    <property type="entry name" value="Aminoglycoside_PTrfase"/>
</dbReference>
<keyword evidence="3" id="KW-1185">Reference proteome</keyword>
<protein>
    <submittedName>
        <fullName evidence="2">Phosphotransferase</fullName>
    </submittedName>
</protein>
<evidence type="ECO:0000259" key="1">
    <source>
        <dbReference type="Pfam" id="PF01636"/>
    </source>
</evidence>
<organism evidence="2 3">
    <name type="scientific">Schaalia naturae</name>
    <dbReference type="NCBI Taxonomy" id="635203"/>
    <lineage>
        <taxon>Bacteria</taxon>
        <taxon>Bacillati</taxon>
        <taxon>Actinomycetota</taxon>
        <taxon>Actinomycetes</taxon>
        <taxon>Actinomycetales</taxon>
        <taxon>Actinomycetaceae</taxon>
        <taxon>Schaalia</taxon>
    </lineage>
</organism>
<accession>A0ABW2SKT6</accession>
<dbReference type="InterPro" id="IPR011009">
    <property type="entry name" value="Kinase-like_dom_sf"/>
</dbReference>
<dbReference type="Proteomes" id="UP001596527">
    <property type="component" value="Unassembled WGS sequence"/>
</dbReference>
<evidence type="ECO:0000313" key="3">
    <source>
        <dbReference type="Proteomes" id="UP001596527"/>
    </source>
</evidence>
<proteinExistence type="predicted"/>
<dbReference type="Pfam" id="PF01636">
    <property type="entry name" value="APH"/>
    <property type="match status" value="1"/>
</dbReference>
<feature type="domain" description="Aminoglycoside phosphotransferase" evidence="1">
    <location>
        <begin position="264"/>
        <end position="361"/>
    </location>
</feature>
<dbReference type="EMBL" id="JBHTEF010000001">
    <property type="protein sequence ID" value="MFC7580263.1"/>
    <property type="molecule type" value="Genomic_DNA"/>
</dbReference>
<evidence type="ECO:0000313" key="2">
    <source>
        <dbReference type="EMBL" id="MFC7580263.1"/>
    </source>
</evidence>
<reference evidence="3" key="1">
    <citation type="journal article" date="2019" name="Int. J. Syst. Evol. Microbiol.">
        <title>The Global Catalogue of Microorganisms (GCM) 10K type strain sequencing project: providing services to taxonomists for standard genome sequencing and annotation.</title>
        <authorList>
            <consortium name="The Broad Institute Genomics Platform"/>
            <consortium name="The Broad Institute Genome Sequencing Center for Infectious Disease"/>
            <person name="Wu L."/>
            <person name="Ma J."/>
        </authorList>
    </citation>
    <scope>NUCLEOTIDE SEQUENCE [LARGE SCALE GENOMIC DNA]</scope>
    <source>
        <strain evidence="3">CCUG 56698</strain>
    </source>
</reference>
<dbReference type="RefSeq" id="WP_380972104.1">
    <property type="nucleotide sequence ID" value="NZ_JBHTEF010000001.1"/>
</dbReference>
<dbReference type="SUPFAM" id="SSF56112">
    <property type="entry name" value="Protein kinase-like (PK-like)"/>
    <property type="match status" value="1"/>
</dbReference>
<name>A0ABW2SKT6_9ACTO</name>
<comment type="caution">
    <text evidence="2">The sequence shown here is derived from an EMBL/GenBank/DDBJ whole genome shotgun (WGS) entry which is preliminary data.</text>
</comment>